<dbReference type="OrthoDB" id="9800680at2"/>
<dbReference type="InterPro" id="IPR011051">
    <property type="entry name" value="RmlC_Cupin_sf"/>
</dbReference>
<dbReference type="Pfam" id="PF00908">
    <property type="entry name" value="dTDP_sugar_isom"/>
    <property type="match status" value="1"/>
</dbReference>
<name>A0A2S0P9H4_9NEIS</name>
<evidence type="ECO:0000256" key="4">
    <source>
        <dbReference type="ARBA" id="ARBA00019595"/>
    </source>
</evidence>
<gene>
    <name evidence="8" type="primary">rfbC</name>
    <name evidence="8" type="ORF">DAI18_08405</name>
</gene>
<dbReference type="RefSeq" id="WP_107889140.1">
    <property type="nucleotide sequence ID" value="NZ_CP028519.1"/>
</dbReference>
<accession>A0A2S0P9H4</accession>
<organism evidence="8 9">
    <name type="scientific">Microvirgula aerodenitrificans</name>
    <dbReference type="NCBI Taxonomy" id="57480"/>
    <lineage>
        <taxon>Bacteria</taxon>
        <taxon>Pseudomonadati</taxon>
        <taxon>Pseudomonadota</taxon>
        <taxon>Betaproteobacteria</taxon>
        <taxon>Neisseriales</taxon>
        <taxon>Aquaspirillaceae</taxon>
        <taxon>Microvirgula</taxon>
    </lineage>
</organism>
<comment type="subunit">
    <text evidence="7">Homodimer.</text>
</comment>
<keyword evidence="7" id="KW-0413">Isomerase</keyword>
<dbReference type="UniPathway" id="UPA00124"/>
<evidence type="ECO:0000313" key="8">
    <source>
        <dbReference type="EMBL" id="AVY94064.1"/>
    </source>
</evidence>
<dbReference type="SUPFAM" id="SSF51182">
    <property type="entry name" value="RmlC-like cupins"/>
    <property type="match status" value="1"/>
</dbReference>
<evidence type="ECO:0000256" key="7">
    <source>
        <dbReference type="RuleBase" id="RU364069"/>
    </source>
</evidence>
<comment type="pathway">
    <text evidence="7">Carbohydrate biosynthesis; dTDP-L-rhamnose biosynthesis.</text>
</comment>
<comment type="similarity">
    <text evidence="7">Belongs to the dTDP-4-dehydrorhamnose 3,5-epimerase family.</text>
</comment>
<dbReference type="GO" id="GO:0000271">
    <property type="term" value="P:polysaccharide biosynthetic process"/>
    <property type="evidence" value="ECO:0007669"/>
    <property type="project" value="TreeGrafter"/>
</dbReference>
<evidence type="ECO:0000256" key="3">
    <source>
        <dbReference type="ARBA" id="ARBA00012098"/>
    </source>
</evidence>
<dbReference type="NCBIfam" id="TIGR01221">
    <property type="entry name" value="rmlC"/>
    <property type="match status" value="1"/>
</dbReference>
<feature type="active site" description="Proton acceptor" evidence="5">
    <location>
        <position position="62"/>
    </location>
</feature>
<dbReference type="PANTHER" id="PTHR21047">
    <property type="entry name" value="DTDP-6-DEOXY-D-GLUCOSE-3,5 EPIMERASE"/>
    <property type="match status" value="1"/>
</dbReference>
<evidence type="ECO:0000256" key="2">
    <source>
        <dbReference type="ARBA" id="ARBA00001997"/>
    </source>
</evidence>
<dbReference type="CDD" id="cd00438">
    <property type="entry name" value="cupin_RmlC"/>
    <property type="match status" value="1"/>
</dbReference>
<dbReference type="STRING" id="1122240.GCA_000620105_02226"/>
<dbReference type="Gene3D" id="2.60.120.10">
    <property type="entry name" value="Jelly Rolls"/>
    <property type="match status" value="1"/>
</dbReference>
<protein>
    <recommendedName>
        <fullName evidence="4 7">dTDP-4-dehydrorhamnose 3,5-epimerase</fullName>
        <ecNumber evidence="3 7">5.1.3.13</ecNumber>
    </recommendedName>
    <alternativeName>
        <fullName evidence="7">Thymidine diphospho-4-keto-rhamnose 3,5-epimerase</fullName>
    </alternativeName>
</protein>
<sequence>MRLIDTPLPGLALLEPTVFHDERGSFCESYQQSTFDAVIGRTVTFVQDNQVSSVEGVLRGLHEQQAPRAQGKLVRAVQGEVFDVAVDLRESSPTFLQWAGVTLSAANRRQLWIPEGFAHGYLVLSAGAEVLYKTTDTWCPALERTIAWNDPRIGIRWPLAREPILSEKDRLALPFDPR</sequence>
<dbReference type="AlphaFoldDB" id="A0A2S0P9H4"/>
<dbReference type="EC" id="5.1.3.13" evidence="3 7"/>
<feature type="active site" description="Proton donor" evidence="5">
    <location>
        <position position="132"/>
    </location>
</feature>
<evidence type="ECO:0000256" key="5">
    <source>
        <dbReference type="PIRSR" id="PIRSR600888-1"/>
    </source>
</evidence>
<proteinExistence type="inferred from homology"/>
<dbReference type="GO" id="GO:0008830">
    <property type="term" value="F:dTDP-4-dehydrorhamnose 3,5-epimerase activity"/>
    <property type="evidence" value="ECO:0007669"/>
    <property type="project" value="UniProtKB-UniRule"/>
</dbReference>
<feature type="site" description="Participates in a stacking interaction with the thymidine ring of dTDP-4-oxo-6-deoxyglucose" evidence="6">
    <location>
        <position position="138"/>
    </location>
</feature>
<dbReference type="PANTHER" id="PTHR21047:SF2">
    <property type="entry name" value="THYMIDINE DIPHOSPHO-4-KETO-RHAMNOSE 3,5-EPIMERASE"/>
    <property type="match status" value="1"/>
</dbReference>
<comment type="catalytic activity">
    <reaction evidence="1 7">
        <text>dTDP-4-dehydro-6-deoxy-alpha-D-glucose = dTDP-4-dehydro-beta-L-rhamnose</text>
        <dbReference type="Rhea" id="RHEA:16969"/>
        <dbReference type="ChEBI" id="CHEBI:57649"/>
        <dbReference type="ChEBI" id="CHEBI:62830"/>
        <dbReference type="EC" id="5.1.3.13"/>
    </reaction>
</comment>
<evidence type="ECO:0000313" key="9">
    <source>
        <dbReference type="Proteomes" id="UP000244173"/>
    </source>
</evidence>
<dbReference type="GO" id="GO:0019305">
    <property type="term" value="P:dTDP-rhamnose biosynthetic process"/>
    <property type="evidence" value="ECO:0007669"/>
    <property type="project" value="UniProtKB-UniRule"/>
</dbReference>
<reference evidence="8 9" key="1">
    <citation type="submission" date="2018-04" db="EMBL/GenBank/DDBJ databases">
        <title>Denitrifier Microvirgula.</title>
        <authorList>
            <person name="Anderson E."/>
            <person name="Jang J."/>
            <person name="Ishii S."/>
        </authorList>
    </citation>
    <scope>NUCLEOTIDE SEQUENCE [LARGE SCALE GENOMIC DNA]</scope>
    <source>
        <strain evidence="8 9">BE2.4</strain>
    </source>
</reference>
<evidence type="ECO:0000256" key="6">
    <source>
        <dbReference type="PIRSR" id="PIRSR600888-3"/>
    </source>
</evidence>
<dbReference type="EMBL" id="CP028519">
    <property type="protein sequence ID" value="AVY94064.1"/>
    <property type="molecule type" value="Genomic_DNA"/>
</dbReference>
<dbReference type="Proteomes" id="UP000244173">
    <property type="component" value="Chromosome"/>
</dbReference>
<comment type="function">
    <text evidence="2 7">Catalyzes the epimerization of the C3' and C5'positions of dTDP-6-deoxy-D-xylo-4-hexulose, forming dTDP-6-deoxy-L-lyxo-4-hexulose.</text>
</comment>
<dbReference type="InterPro" id="IPR014710">
    <property type="entry name" value="RmlC-like_jellyroll"/>
</dbReference>
<dbReference type="KEGG" id="maer:DAI18_08405"/>
<evidence type="ECO:0000256" key="1">
    <source>
        <dbReference type="ARBA" id="ARBA00001298"/>
    </source>
</evidence>
<keyword evidence="9" id="KW-1185">Reference proteome</keyword>
<dbReference type="GO" id="GO:0005829">
    <property type="term" value="C:cytosol"/>
    <property type="evidence" value="ECO:0007669"/>
    <property type="project" value="TreeGrafter"/>
</dbReference>
<dbReference type="InterPro" id="IPR000888">
    <property type="entry name" value="RmlC-like"/>
</dbReference>